<dbReference type="EMBL" id="CM000785">
    <property type="protein sequence ID" value="AQL01571.1"/>
    <property type="molecule type" value="Genomic_DNA"/>
</dbReference>
<organism evidence="1">
    <name type="scientific">Zea mays</name>
    <name type="common">Maize</name>
    <dbReference type="NCBI Taxonomy" id="4577"/>
    <lineage>
        <taxon>Eukaryota</taxon>
        <taxon>Viridiplantae</taxon>
        <taxon>Streptophyta</taxon>
        <taxon>Embryophyta</taxon>
        <taxon>Tracheophyta</taxon>
        <taxon>Spermatophyta</taxon>
        <taxon>Magnoliopsida</taxon>
        <taxon>Liliopsida</taxon>
        <taxon>Poales</taxon>
        <taxon>Poaceae</taxon>
        <taxon>PACMAD clade</taxon>
        <taxon>Panicoideae</taxon>
        <taxon>Andropogonodae</taxon>
        <taxon>Andropogoneae</taxon>
        <taxon>Tripsacinae</taxon>
        <taxon>Zea</taxon>
    </lineage>
</organism>
<name>A0A1D6NTS4_MAIZE</name>
<sequence length="113" mass="13057">MILLNKVFQQDMLLLFQISVNCCGNCPILSQFLPMNWFLRAQLVSYKFPISTIRCVECLKRVVLMRSVPSLETSPHLLVWPIAFDSLKLCARMSSRPCDHTKMVLAVPSKRNW</sequence>
<evidence type="ECO:0000313" key="1">
    <source>
        <dbReference type="EMBL" id="AQL01571.1"/>
    </source>
</evidence>
<keyword evidence="1" id="KW-0371">Homeobox</keyword>
<dbReference type="AlphaFoldDB" id="A0A1D6NTS4"/>
<accession>A0A1D6NTS4</accession>
<reference evidence="1" key="1">
    <citation type="submission" date="2015-12" db="EMBL/GenBank/DDBJ databases">
        <title>Update maize B73 reference genome by single molecule sequencing technologies.</title>
        <authorList>
            <consortium name="Maize Genome Sequencing Project"/>
            <person name="Ware D."/>
        </authorList>
    </citation>
    <scope>NUCLEOTIDE SEQUENCE</scope>
    <source>
        <tissue evidence="1">Seedling</tissue>
    </source>
</reference>
<gene>
    <name evidence="1" type="ORF">ZEAMMB73_Zm00001d045109</name>
</gene>
<protein>
    <submittedName>
        <fullName evidence="1">Putative homeodomain-like transcription factor superfamily protein</fullName>
    </submittedName>
</protein>
<keyword evidence="1" id="KW-0238">DNA-binding</keyword>
<proteinExistence type="predicted"/>
<dbReference type="GO" id="GO:0003677">
    <property type="term" value="F:DNA binding"/>
    <property type="evidence" value="ECO:0007669"/>
    <property type="project" value="UniProtKB-KW"/>
</dbReference>